<keyword evidence="4" id="KW-0804">Transcription</keyword>
<dbReference type="InterPro" id="IPR036955">
    <property type="entry name" value="AP2/ERF_dom_sf"/>
</dbReference>
<dbReference type="Gene3D" id="3.30.730.10">
    <property type="entry name" value="AP2/ERF domain"/>
    <property type="match status" value="1"/>
</dbReference>
<dbReference type="PROSITE" id="PS51032">
    <property type="entry name" value="AP2_ERF"/>
    <property type="match status" value="1"/>
</dbReference>
<comment type="subcellular location">
    <subcellularLocation>
        <location evidence="1">Nucleus</location>
    </subcellularLocation>
</comment>
<dbReference type="FunFam" id="3.30.730.10:FF:000001">
    <property type="entry name" value="Ethylene-responsive transcription factor 2"/>
    <property type="match status" value="1"/>
</dbReference>
<evidence type="ECO:0000256" key="3">
    <source>
        <dbReference type="ARBA" id="ARBA00023125"/>
    </source>
</evidence>
<organism evidence="8 9">
    <name type="scientific">Kalanchoe fedtschenkoi</name>
    <name type="common">Lavender scallops</name>
    <name type="synonym">South American air plant</name>
    <dbReference type="NCBI Taxonomy" id="63787"/>
    <lineage>
        <taxon>Eukaryota</taxon>
        <taxon>Viridiplantae</taxon>
        <taxon>Streptophyta</taxon>
        <taxon>Embryophyta</taxon>
        <taxon>Tracheophyta</taxon>
        <taxon>Spermatophyta</taxon>
        <taxon>Magnoliopsida</taxon>
        <taxon>eudicotyledons</taxon>
        <taxon>Gunneridae</taxon>
        <taxon>Pentapetalae</taxon>
        <taxon>Saxifragales</taxon>
        <taxon>Crassulaceae</taxon>
        <taxon>Kalanchoe</taxon>
    </lineage>
</organism>
<keyword evidence="2" id="KW-0805">Transcription regulation</keyword>
<dbReference type="OMA" id="HVGQYCN"/>
<sequence length="397" mass="43960">MCGGAIISDFIPSASRSRRLTADFLWPAAGAKKTGRFAKPAPKTEVIDVDDDEDDDDDFEADFKGFRDEEDDDVAVDVKAFPFTASKSAASRHGSLAAKKAQEFNGQAEKTANRKRKNQFRGIRQRPWGKWAAEIRDPSEGVRVWLGTFNSAEEAARAYDEAARRIRGKKAKVNFPDESPAAERKTVAKTNARKVHPKVKLNKAKVEANQAFGFMNNTGLENSFDLDFMDQKPTVNELGYVKNSFPVVEESGMKPFTSSEAANVYFSSDHSSNTLDCSDYGWGKKHPATPEVSSLLSTTIGVDENQFTDAENPKKKLKSNQEEAVPVESNQAQNLSDMLSDFETEMKFFEIPYPEECNWDTSIGGGFLNGDISQDVGNEGMDLWSFDDMQPMAGGVF</sequence>
<protein>
    <recommendedName>
        <fullName evidence="7">AP2/ERF domain-containing protein</fullName>
    </recommendedName>
</protein>
<evidence type="ECO:0000259" key="7">
    <source>
        <dbReference type="PROSITE" id="PS51032"/>
    </source>
</evidence>
<dbReference type="EnsemblPlants" id="Kaladp0011s0415.1.v1.1">
    <property type="protein sequence ID" value="Kaladp0011s0415.1.v1.1"/>
    <property type="gene ID" value="Kaladp0011s0415.v1.1"/>
</dbReference>
<dbReference type="PANTHER" id="PTHR31194:SF140">
    <property type="entry name" value="ETHYLENE-RESPONSIVE TRANSCRIPTION FACTOR CRF2"/>
    <property type="match status" value="1"/>
</dbReference>
<feature type="region of interest" description="Disordered" evidence="6">
    <location>
        <begin position="35"/>
        <end position="56"/>
    </location>
</feature>
<evidence type="ECO:0000256" key="4">
    <source>
        <dbReference type="ARBA" id="ARBA00023163"/>
    </source>
</evidence>
<evidence type="ECO:0000256" key="6">
    <source>
        <dbReference type="SAM" id="MobiDB-lite"/>
    </source>
</evidence>
<dbReference type="CDD" id="cd00018">
    <property type="entry name" value="AP2"/>
    <property type="match status" value="1"/>
</dbReference>
<feature type="region of interest" description="Disordered" evidence="6">
    <location>
        <begin position="311"/>
        <end position="331"/>
    </location>
</feature>
<dbReference type="PANTHER" id="PTHR31194">
    <property type="entry name" value="SHN SHINE , DNA BINDING / TRANSCRIPTION FACTOR"/>
    <property type="match status" value="1"/>
</dbReference>
<accession>A0A7N0RH11</accession>
<name>A0A7N0RH11_KALFE</name>
<feature type="region of interest" description="Disordered" evidence="6">
    <location>
        <begin position="101"/>
        <end position="122"/>
    </location>
</feature>
<dbReference type="EnsemblPlants" id="Kaladp0011s0415.2.v1.1">
    <property type="protein sequence ID" value="Kaladp0011s0415.2.v1.1"/>
    <property type="gene ID" value="Kaladp0011s0415.v1.1"/>
</dbReference>
<feature type="domain" description="AP2/ERF" evidence="7">
    <location>
        <begin position="119"/>
        <end position="176"/>
    </location>
</feature>
<dbReference type="InterPro" id="IPR050913">
    <property type="entry name" value="AP2/ERF_ERF"/>
</dbReference>
<keyword evidence="3" id="KW-0238">DNA-binding</keyword>
<dbReference type="GO" id="GO:0005634">
    <property type="term" value="C:nucleus"/>
    <property type="evidence" value="ECO:0007669"/>
    <property type="project" value="UniProtKB-SubCell"/>
</dbReference>
<evidence type="ECO:0000256" key="1">
    <source>
        <dbReference type="ARBA" id="ARBA00004123"/>
    </source>
</evidence>
<dbReference type="Gramene" id="Kaladp0011s0415.2.v1.1">
    <property type="protein sequence ID" value="Kaladp0011s0415.2.v1.1"/>
    <property type="gene ID" value="Kaladp0011s0415.v1.1"/>
</dbReference>
<dbReference type="GO" id="GO:0003700">
    <property type="term" value="F:DNA-binding transcription factor activity"/>
    <property type="evidence" value="ECO:0007669"/>
    <property type="project" value="InterPro"/>
</dbReference>
<evidence type="ECO:0000256" key="5">
    <source>
        <dbReference type="ARBA" id="ARBA00023242"/>
    </source>
</evidence>
<dbReference type="GO" id="GO:0003677">
    <property type="term" value="F:DNA binding"/>
    <property type="evidence" value="ECO:0007669"/>
    <property type="project" value="UniProtKB-KW"/>
</dbReference>
<dbReference type="Proteomes" id="UP000594263">
    <property type="component" value="Unplaced"/>
</dbReference>
<dbReference type="PRINTS" id="PR00367">
    <property type="entry name" value="ETHRSPELEMNT"/>
</dbReference>
<keyword evidence="5" id="KW-0539">Nucleus</keyword>
<reference evidence="8" key="1">
    <citation type="submission" date="2021-01" db="UniProtKB">
        <authorList>
            <consortium name="EnsemblPlants"/>
        </authorList>
    </citation>
    <scope>IDENTIFICATION</scope>
</reference>
<evidence type="ECO:0000256" key="2">
    <source>
        <dbReference type="ARBA" id="ARBA00023015"/>
    </source>
</evidence>
<dbReference type="Pfam" id="PF00847">
    <property type="entry name" value="AP2"/>
    <property type="match status" value="1"/>
</dbReference>
<dbReference type="InterPro" id="IPR016177">
    <property type="entry name" value="DNA-bd_dom_sf"/>
</dbReference>
<keyword evidence="9" id="KW-1185">Reference proteome</keyword>
<dbReference type="SUPFAM" id="SSF54171">
    <property type="entry name" value="DNA-binding domain"/>
    <property type="match status" value="1"/>
</dbReference>
<dbReference type="AlphaFoldDB" id="A0A7N0RH11"/>
<evidence type="ECO:0000313" key="8">
    <source>
        <dbReference type="EnsemblPlants" id="Kaladp0011s0415.1.v1.1"/>
    </source>
</evidence>
<feature type="compositionally biased region" description="Acidic residues" evidence="6">
    <location>
        <begin position="47"/>
        <end position="56"/>
    </location>
</feature>
<dbReference type="Gramene" id="Kaladp0011s0415.1.v1.1">
    <property type="protein sequence ID" value="Kaladp0011s0415.1.v1.1"/>
    <property type="gene ID" value="Kaladp0011s0415.v1.1"/>
</dbReference>
<proteinExistence type="predicted"/>
<dbReference type="SMART" id="SM00380">
    <property type="entry name" value="AP2"/>
    <property type="match status" value="1"/>
</dbReference>
<evidence type="ECO:0000313" key="9">
    <source>
        <dbReference type="Proteomes" id="UP000594263"/>
    </source>
</evidence>
<dbReference type="InterPro" id="IPR001471">
    <property type="entry name" value="AP2/ERF_dom"/>
</dbReference>